<evidence type="ECO:0000313" key="1">
    <source>
        <dbReference type="EMBL" id="CAF4382302.1"/>
    </source>
</evidence>
<proteinExistence type="predicted"/>
<feature type="non-terminal residue" evidence="1">
    <location>
        <position position="1"/>
    </location>
</feature>
<reference evidence="1" key="1">
    <citation type="submission" date="2021-02" db="EMBL/GenBank/DDBJ databases">
        <authorList>
            <person name="Nowell W R."/>
        </authorList>
    </citation>
    <scope>NUCLEOTIDE SEQUENCE</scope>
</reference>
<name>A0A820N427_9BILA</name>
<protein>
    <submittedName>
        <fullName evidence="1">Uncharacterized protein</fullName>
    </submittedName>
</protein>
<gene>
    <name evidence="1" type="ORF">KXQ929_LOCUS49982</name>
</gene>
<sequence length="52" mass="5808">DGMNRGLDNGRMWWGLQITDNNTNTDEKEINPIAELKEGRTGIASGYTHETS</sequence>
<dbReference type="AlphaFoldDB" id="A0A820N427"/>
<dbReference type="EMBL" id="CAJOBB010022165">
    <property type="protein sequence ID" value="CAF4382302.1"/>
    <property type="molecule type" value="Genomic_DNA"/>
</dbReference>
<accession>A0A820N427</accession>
<dbReference type="Proteomes" id="UP000663868">
    <property type="component" value="Unassembled WGS sequence"/>
</dbReference>
<comment type="caution">
    <text evidence="1">The sequence shown here is derived from an EMBL/GenBank/DDBJ whole genome shotgun (WGS) entry which is preliminary data.</text>
</comment>
<organism evidence="1 2">
    <name type="scientific">Adineta steineri</name>
    <dbReference type="NCBI Taxonomy" id="433720"/>
    <lineage>
        <taxon>Eukaryota</taxon>
        <taxon>Metazoa</taxon>
        <taxon>Spiralia</taxon>
        <taxon>Gnathifera</taxon>
        <taxon>Rotifera</taxon>
        <taxon>Eurotatoria</taxon>
        <taxon>Bdelloidea</taxon>
        <taxon>Adinetida</taxon>
        <taxon>Adinetidae</taxon>
        <taxon>Adineta</taxon>
    </lineage>
</organism>
<evidence type="ECO:0000313" key="2">
    <source>
        <dbReference type="Proteomes" id="UP000663868"/>
    </source>
</evidence>